<feature type="compositionally biased region" description="Polar residues" evidence="5">
    <location>
        <begin position="213"/>
        <end position="237"/>
    </location>
</feature>
<proteinExistence type="predicted"/>
<dbReference type="PROSITE" id="PS50114">
    <property type="entry name" value="GATA_ZN_FINGER_2"/>
    <property type="match status" value="1"/>
</dbReference>
<dbReference type="InterPro" id="IPR052138">
    <property type="entry name" value="GATA_ZnFinger_Domain"/>
</dbReference>
<keyword evidence="1" id="KW-0479">Metal-binding</keyword>
<evidence type="ECO:0000256" key="3">
    <source>
        <dbReference type="ARBA" id="ARBA00022833"/>
    </source>
</evidence>
<sequence>MSNSQVVPMNPLPFQQEFQFIEENEPSALQKTTENLNLNFSGAHLTDFTKKKNWPMKILSELQDLLHVISPSGMFLFCSPSCLQTVGYSSDELIGRNITDFIHVDDIDTFIREFNLSIHSGFLKTFYRFRKKDDKFVVLEVHGHPYFDSNEVGGFAKCFFIMARPYPTRTASMLDSFLHLKVENELLKAKLIQLKVEAGEVDPQQLIAKHAPASTSATDLSDNLLTNKPATTGPPQTKKSKRVDQERVCTECNTTESPEWRKGPHGPKTLCNACGLRYSKELKKNAKAE</sequence>
<dbReference type="Pfam" id="PF00320">
    <property type="entry name" value="GATA"/>
    <property type="match status" value="1"/>
</dbReference>
<dbReference type="CDD" id="cd00202">
    <property type="entry name" value="ZnF_GATA"/>
    <property type="match status" value="1"/>
</dbReference>
<feature type="region of interest" description="Disordered" evidence="5">
    <location>
        <begin position="211"/>
        <end position="266"/>
    </location>
</feature>
<dbReference type="CDD" id="cd00130">
    <property type="entry name" value="PAS"/>
    <property type="match status" value="1"/>
</dbReference>
<evidence type="ECO:0000313" key="9">
    <source>
        <dbReference type="Proteomes" id="UP000070444"/>
    </source>
</evidence>
<evidence type="ECO:0000259" key="6">
    <source>
        <dbReference type="PROSITE" id="PS50112"/>
    </source>
</evidence>
<dbReference type="PROSITE" id="PS00344">
    <property type="entry name" value="GATA_ZN_FINGER_1"/>
    <property type="match status" value="1"/>
</dbReference>
<dbReference type="GO" id="GO:0008270">
    <property type="term" value="F:zinc ion binding"/>
    <property type="evidence" value="ECO:0007669"/>
    <property type="project" value="UniProtKB-KW"/>
</dbReference>
<dbReference type="AlphaFoldDB" id="A0A137P9M4"/>
<keyword evidence="3" id="KW-0862">Zinc</keyword>
<dbReference type="GO" id="GO:0043565">
    <property type="term" value="F:sequence-specific DNA binding"/>
    <property type="evidence" value="ECO:0007669"/>
    <property type="project" value="InterPro"/>
</dbReference>
<dbReference type="Pfam" id="PF08447">
    <property type="entry name" value="PAS_3"/>
    <property type="match status" value="1"/>
</dbReference>
<feature type="domain" description="GATA-type" evidence="7">
    <location>
        <begin position="243"/>
        <end position="278"/>
    </location>
</feature>
<dbReference type="SUPFAM" id="SSF55785">
    <property type="entry name" value="PYP-like sensor domain (PAS domain)"/>
    <property type="match status" value="1"/>
</dbReference>
<accession>A0A137P9M4</accession>
<dbReference type="InterPro" id="IPR000679">
    <property type="entry name" value="Znf_GATA"/>
</dbReference>
<dbReference type="EMBL" id="KQ964470">
    <property type="protein sequence ID" value="KXN71654.1"/>
    <property type="molecule type" value="Genomic_DNA"/>
</dbReference>
<dbReference type="Proteomes" id="UP000070444">
    <property type="component" value="Unassembled WGS sequence"/>
</dbReference>
<dbReference type="GO" id="GO:0006355">
    <property type="term" value="P:regulation of DNA-templated transcription"/>
    <property type="evidence" value="ECO:0007669"/>
    <property type="project" value="InterPro"/>
</dbReference>
<evidence type="ECO:0000313" key="8">
    <source>
        <dbReference type="EMBL" id="KXN71654.1"/>
    </source>
</evidence>
<evidence type="ECO:0000256" key="4">
    <source>
        <dbReference type="PROSITE-ProRule" id="PRU00094"/>
    </source>
</evidence>
<dbReference type="NCBIfam" id="TIGR00229">
    <property type="entry name" value="sensory_box"/>
    <property type="match status" value="1"/>
</dbReference>
<dbReference type="SMART" id="SM00091">
    <property type="entry name" value="PAS"/>
    <property type="match status" value="1"/>
</dbReference>
<name>A0A137P9M4_CONC2</name>
<evidence type="ECO:0000259" key="7">
    <source>
        <dbReference type="PROSITE" id="PS50114"/>
    </source>
</evidence>
<dbReference type="PROSITE" id="PS50112">
    <property type="entry name" value="PAS"/>
    <property type="match status" value="1"/>
</dbReference>
<gene>
    <name evidence="8" type="ORF">CONCODRAFT_57247</name>
</gene>
<dbReference type="OrthoDB" id="2162994at2759"/>
<dbReference type="InterPro" id="IPR013088">
    <property type="entry name" value="Znf_NHR/GATA"/>
</dbReference>
<keyword evidence="9" id="KW-1185">Reference proteome</keyword>
<evidence type="ECO:0000256" key="2">
    <source>
        <dbReference type="ARBA" id="ARBA00022771"/>
    </source>
</evidence>
<dbReference type="InterPro" id="IPR013655">
    <property type="entry name" value="PAS_fold_3"/>
</dbReference>
<dbReference type="OMA" id="CFFIMAR"/>
<reference evidence="8 9" key="1">
    <citation type="journal article" date="2015" name="Genome Biol. Evol.">
        <title>Phylogenomic analyses indicate that early fungi evolved digesting cell walls of algal ancestors of land plants.</title>
        <authorList>
            <person name="Chang Y."/>
            <person name="Wang S."/>
            <person name="Sekimoto S."/>
            <person name="Aerts A.L."/>
            <person name="Choi C."/>
            <person name="Clum A."/>
            <person name="LaButti K.M."/>
            <person name="Lindquist E.A."/>
            <person name="Yee Ngan C."/>
            <person name="Ohm R.A."/>
            <person name="Salamov A.A."/>
            <person name="Grigoriev I.V."/>
            <person name="Spatafora J.W."/>
            <person name="Berbee M.L."/>
        </authorList>
    </citation>
    <scope>NUCLEOTIDE SEQUENCE [LARGE SCALE GENOMIC DNA]</scope>
    <source>
        <strain evidence="8 9">NRRL 28638</strain>
    </source>
</reference>
<dbReference type="Gene3D" id="3.30.450.20">
    <property type="entry name" value="PAS domain"/>
    <property type="match status" value="1"/>
</dbReference>
<dbReference type="STRING" id="796925.A0A137P9M4"/>
<evidence type="ECO:0000256" key="5">
    <source>
        <dbReference type="SAM" id="MobiDB-lite"/>
    </source>
</evidence>
<feature type="domain" description="PAS" evidence="6">
    <location>
        <begin position="57"/>
        <end position="121"/>
    </location>
</feature>
<dbReference type="SMART" id="SM00401">
    <property type="entry name" value="ZnF_GATA"/>
    <property type="match status" value="1"/>
</dbReference>
<dbReference type="InterPro" id="IPR000014">
    <property type="entry name" value="PAS"/>
</dbReference>
<evidence type="ECO:0000256" key="1">
    <source>
        <dbReference type="ARBA" id="ARBA00022723"/>
    </source>
</evidence>
<organism evidence="8 9">
    <name type="scientific">Conidiobolus coronatus (strain ATCC 28846 / CBS 209.66 / NRRL 28638)</name>
    <name type="common">Delacroixia coronata</name>
    <dbReference type="NCBI Taxonomy" id="796925"/>
    <lineage>
        <taxon>Eukaryota</taxon>
        <taxon>Fungi</taxon>
        <taxon>Fungi incertae sedis</taxon>
        <taxon>Zoopagomycota</taxon>
        <taxon>Entomophthoromycotina</taxon>
        <taxon>Entomophthoromycetes</taxon>
        <taxon>Entomophthorales</taxon>
        <taxon>Ancylistaceae</taxon>
        <taxon>Conidiobolus</taxon>
    </lineage>
</organism>
<keyword evidence="2 4" id="KW-0863">Zinc-finger</keyword>
<dbReference type="SMR" id="A0A137P9M4"/>
<dbReference type="InterPro" id="IPR035965">
    <property type="entry name" value="PAS-like_dom_sf"/>
</dbReference>
<dbReference type="SUPFAM" id="SSF57716">
    <property type="entry name" value="Glucocorticoid receptor-like (DNA-binding domain)"/>
    <property type="match status" value="1"/>
</dbReference>
<dbReference type="Gene3D" id="3.30.50.10">
    <property type="entry name" value="Erythroid Transcription Factor GATA-1, subunit A"/>
    <property type="match status" value="1"/>
</dbReference>
<dbReference type="PANTHER" id="PTHR47255">
    <property type="entry name" value="GATA TRANSCRIPTION FACTOR 22-RELATED"/>
    <property type="match status" value="1"/>
</dbReference>
<protein>
    <submittedName>
        <fullName evidence="8">Uncharacterized protein</fullName>
    </submittedName>
</protein>
<dbReference type="PANTHER" id="PTHR47255:SF4">
    <property type="entry name" value="GATA ZINC FINGER DOMAIN-CONTAINING PROTEIN 12"/>
    <property type="match status" value="1"/>
</dbReference>